<reference evidence="2 3" key="1">
    <citation type="submission" date="2023-03" db="EMBL/GenBank/DDBJ databases">
        <title>High recombination rates correlate with genetic variation in Cardiocondyla obscurior ants.</title>
        <authorList>
            <person name="Errbii M."/>
        </authorList>
    </citation>
    <scope>NUCLEOTIDE SEQUENCE [LARGE SCALE GENOMIC DNA]</scope>
    <source>
        <strain evidence="2">Alpha-2009</strain>
        <tissue evidence="2">Whole body</tissue>
    </source>
</reference>
<keyword evidence="1" id="KW-0812">Transmembrane</keyword>
<evidence type="ECO:0000256" key="1">
    <source>
        <dbReference type="SAM" id="Phobius"/>
    </source>
</evidence>
<keyword evidence="1" id="KW-1133">Transmembrane helix</keyword>
<dbReference type="AlphaFoldDB" id="A0AAW2G6F3"/>
<evidence type="ECO:0000313" key="2">
    <source>
        <dbReference type="EMBL" id="KAL0123759.1"/>
    </source>
</evidence>
<feature type="transmembrane region" description="Helical" evidence="1">
    <location>
        <begin position="84"/>
        <end position="104"/>
    </location>
</feature>
<accession>A0AAW2G6F3</accession>
<dbReference type="EMBL" id="JADYXP020000005">
    <property type="protein sequence ID" value="KAL0123759.1"/>
    <property type="molecule type" value="Genomic_DNA"/>
</dbReference>
<comment type="caution">
    <text evidence="2">The sequence shown here is derived from an EMBL/GenBank/DDBJ whole genome shotgun (WGS) entry which is preliminary data.</text>
</comment>
<organism evidence="2 3">
    <name type="scientific">Cardiocondyla obscurior</name>
    <dbReference type="NCBI Taxonomy" id="286306"/>
    <lineage>
        <taxon>Eukaryota</taxon>
        <taxon>Metazoa</taxon>
        <taxon>Ecdysozoa</taxon>
        <taxon>Arthropoda</taxon>
        <taxon>Hexapoda</taxon>
        <taxon>Insecta</taxon>
        <taxon>Pterygota</taxon>
        <taxon>Neoptera</taxon>
        <taxon>Endopterygota</taxon>
        <taxon>Hymenoptera</taxon>
        <taxon>Apocrita</taxon>
        <taxon>Aculeata</taxon>
        <taxon>Formicoidea</taxon>
        <taxon>Formicidae</taxon>
        <taxon>Myrmicinae</taxon>
        <taxon>Cardiocondyla</taxon>
    </lineage>
</organism>
<dbReference type="Proteomes" id="UP001430953">
    <property type="component" value="Unassembled WGS sequence"/>
</dbReference>
<keyword evidence="3" id="KW-1185">Reference proteome</keyword>
<name>A0AAW2G6F3_9HYME</name>
<protein>
    <submittedName>
        <fullName evidence="2">Uncharacterized protein</fullName>
    </submittedName>
</protein>
<evidence type="ECO:0000313" key="3">
    <source>
        <dbReference type="Proteomes" id="UP001430953"/>
    </source>
</evidence>
<proteinExistence type="predicted"/>
<gene>
    <name evidence="2" type="ORF">PUN28_005928</name>
</gene>
<sequence>MLRKAVICQTIRMRKNVQILFIKRFPRPQAKKRLELKLRWDSELPDNFTGNYRSISHQKPSFLKRVCAILLNYVIHCNSRKKKFNLLTITTLFCLLILLYYLILFRSCNFCSLRAIALQFNEAKLLLLLLKMSNITKVTLPARVVRGHPINPQQATSYPLYKVIFLAPALNAVRVRELCPKQTFRPRKRSGIKIKIIKSVEQATSNNKNYFKNK</sequence>
<keyword evidence="1" id="KW-0472">Membrane</keyword>